<feature type="transmembrane region" description="Helical" evidence="8">
    <location>
        <begin position="12"/>
        <end position="28"/>
    </location>
</feature>
<dbReference type="Pfam" id="PF00361">
    <property type="entry name" value="Proton_antipo_M"/>
    <property type="match status" value="1"/>
</dbReference>
<keyword evidence="3 8" id="KW-0812">Transmembrane</keyword>
<evidence type="ECO:0000256" key="3">
    <source>
        <dbReference type="ARBA" id="ARBA00022692"/>
    </source>
</evidence>
<evidence type="ECO:0000256" key="8">
    <source>
        <dbReference type="SAM" id="Phobius"/>
    </source>
</evidence>
<evidence type="ECO:0000313" key="10">
    <source>
        <dbReference type="EMBL" id="VAI20494.1"/>
    </source>
</evidence>
<feature type="transmembrane region" description="Helical" evidence="8">
    <location>
        <begin position="40"/>
        <end position="58"/>
    </location>
</feature>
<dbReference type="Proteomes" id="UP000324705">
    <property type="component" value="Chromosome 5A"/>
</dbReference>
<dbReference type="GO" id="GO:0016020">
    <property type="term" value="C:membrane"/>
    <property type="evidence" value="ECO:0007669"/>
    <property type="project" value="UniProtKB-SubCell"/>
</dbReference>
<name>A0A9R0TUV2_TRITD</name>
<keyword evidence="11" id="KW-1185">Reference proteome</keyword>
<gene>
    <name evidence="10" type="ORF">TRITD_5Av1G185250</name>
</gene>
<evidence type="ECO:0000256" key="6">
    <source>
        <dbReference type="ARBA" id="ARBA00023027"/>
    </source>
</evidence>
<evidence type="ECO:0000313" key="11">
    <source>
        <dbReference type="Proteomes" id="UP000324705"/>
    </source>
</evidence>
<accession>A0A9R0TUV2</accession>
<keyword evidence="5 8" id="KW-1133">Transmembrane helix</keyword>
<dbReference type="EMBL" id="LT934119">
    <property type="protein sequence ID" value="VAI20494.1"/>
    <property type="molecule type" value="Genomic_DNA"/>
</dbReference>
<proteinExistence type="predicted"/>
<sequence>MLLMIPAHDLIAMYLAIEIQSLCFYVIVSSKRKSEFSTEASSKYLILGAFPSGILLFWCDQTTTNQFFGTYL</sequence>
<keyword evidence="2" id="KW-0813">Transport</keyword>
<evidence type="ECO:0000259" key="9">
    <source>
        <dbReference type="Pfam" id="PF00361"/>
    </source>
</evidence>
<dbReference type="Gramene" id="TRITD5Av1G185250.1">
    <property type="protein sequence ID" value="TRITD5Av1G185250.1"/>
    <property type="gene ID" value="TRITD5Av1G185250"/>
</dbReference>
<evidence type="ECO:0000256" key="2">
    <source>
        <dbReference type="ARBA" id="ARBA00022448"/>
    </source>
</evidence>
<dbReference type="InterPro" id="IPR001750">
    <property type="entry name" value="ND/Mrp_TM"/>
</dbReference>
<evidence type="ECO:0000256" key="7">
    <source>
        <dbReference type="ARBA" id="ARBA00023136"/>
    </source>
</evidence>
<evidence type="ECO:0000256" key="5">
    <source>
        <dbReference type="ARBA" id="ARBA00022989"/>
    </source>
</evidence>
<protein>
    <recommendedName>
        <fullName evidence="9">NADH:quinone oxidoreductase/Mrp antiporter transmembrane domain-containing protein</fullName>
    </recommendedName>
</protein>
<evidence type="ECO:0000256" key="4">
    <source>
        <dbReference type="ARBA" id="ARBA00022967"/>
    </source>
</evidence>
<evidence type="ECO:0000256" key="1">
    <source>
        <dbReference type="ARBA" id="ARBA00004141"/>
    </source>
</evidence>
<organism evidence="10 11">
    <name type="scientific">Triticum turgidum subsp. durum</name>
    <name type="common">Durum wheat</name>
    <name type="synonym">Triticum durum</name>
    <dbReference type="NCBI Taxonomy" id="4567"/>
    <lineage>
        <taxon>Eukaryota</taxon>
        <taxon>Viridiplantae</taxon>
        <taxon>Streptophyta</taxon>
        <taxon>Embryophyta</taxon>
        <taxon>Tracheophyta</taxon>
        <taxon>Spermatophyta</taxon>
        <taxon>Magnoliopsida</taxon>
        <taxon>Liliopsida</taxon>
        <taxon>Poales</taxon>
        <taxon>Poaceae</taxon>
        <taxon>BOP clade</taxon>
        <taxon>Pooideae</taxon>
        <taxon>Triticodae</taxon>
        <taxon>Triticeae</taxon>
        <taxon>Triticinae</taxon>
        <taxon>Triticum</taxon>
    </lineage>
</organism>
<keyword evidence="4" id="KW-1278">Translocase</keyword>
<comment type="subcellular location">
    <subcellularLocation>
        <location evidence="1">Membrane</location>
        <topology evidence="1">Multi-pass membrane protein</topology>
    </subcellularLocation>
</comment>
<feature type="domain" description="NADH:quinone oxidoreductase/Mrp antiporter transmembrane" evidence="9">
    <location>
        <begin position="7"/>
        <end position="57"/>
    </location>
</feature>
<reference evidence="10 11" key="1">
    <citation type="submission" date="2017-09" db="EMBL/GenBank/DDBJ databases">
        <authorList>
            <consortium name="International Durum Wheat Genome Sequencing Consortium (IDWGSC)"/>
            <person name="Milanesi L."/>
        </authorList>
    </citation>
    <scope>NUCLEOTIDE SEQUENCE [LARGE SCALE GENOMIC DNA]</scope>
    <source>
        <strain evidence="11">cv. Svevo</strain>
    </source>
</reference>
<keyword evidence="7 8" id="KW-0472">Membrane</keyword>
<keyword evidence="6" id="KW-0520">NAD</keyword>
<dbReference type="AlphaFoldDB" id="A0A9R0TUV2"/>
<dbReference type="PANTHER" id="PTHR22773">
    <property type="entry name" value="NADH DEHYDROGENASE"/>
    <property type="match status" value="1"/>
</dbReference>
<dbReference type="GO" id="GO:0009536">
    <property type="term" value="C:plastid"/>
    <property type="evidence" value="ECO:0007669"/>
    <property type="project" value="UniProtKB-ARBA"/>
</dbReference>